<comment type="caution">
    <text evidence="2">The sequence shown here is derived from an EMBL/GenBank/DDBJ whole genome shotgun (WGS) entry which is preliminary data.</text>
</comment>
<reference evidence="2 3" key="1">
    <citation type="submission" date="2020-08" db="EMBL/GenBank/DDBJ databases">
        <title>Novel species isolated from subtropical streams in China.</title>
        <authorList>
            <person name="Lu H."/>
        </authorList>
    </citation>
    <scope>NUCLEOTIDE SEQUENCE [LARGE SCALE GENOMIC DNA]</scope>
    <source>
        <strain evidence="2 3">LX15W</strain>
    </source>
</reference>
<dbReference type="Proteomes" id="UP000624279">
    <property type="component" value="Unassembled WGS sequence"/>
</dbReference>
<feature type="compositionally biased region" description="Basic and acidic residues" evidence="1">
    <location>
        <begin position="20"/>
        <end position="29"/>
    </location>
</feature>
<organism evidence="2 3">
    <name type="scientific">Undibacterium flavidum</name>
    <dbReference type="NCBI Taxonomy" id="2762297"/>
    <lineage>
        <taxon>Bacteria</taxon>
        <taxon>Pseudomonadati</taxon>
        <taxon>Pseudomonadota</taxon>
        <taxon>Betaproteobacteria</taxon>
        <taxon>Burkholderiales</taxon>
        <taxon>Oxalobacteraceae</taxon>
        <taxon>Undibacterium</taxon>
    </lineage>
</organism>
<proteinExistence type="predicted"/>
<accession>A0ABR6YC52</accession>
<name>A0ABR6YC52_9BURK</name>
<evidence type="ECO:0000313" key="2">
    <source>
        <dbReference type="EMBL" id="MBC3874131.1"/>
    </source>
</evidence>
<feature type="region of interest" description="Disordered" evidence="1">
    <location>
        <begin position="17"/>
        <end position="96"/>
    </location>
</feature>
<gene>
    <name evidence="2" type="ORF">H8K55_11055</name>
</gene>
<feature type="compositionally biased region" description="Basic and acidic residues" evidence="1">
    <location>
        <begin position="43"/>
        <end position="61"/>
    </location>
</feature>
<evidence type="ECO:0000256" key="1">
    <source>
        <dbReference type="SAM" id="MobiDB-lite"/>
    </source>
</evidence>
<sequence>MLPLQLTRIFDYRQPAAEQQRGDTLRVEQELTDQNTIASTEIPEERRKQPDRRTTERREKQQATYLNTRKTQGRRHSAGRRLSDAATEYRPISLKG</sequence>
<dbReference type="EMBL" id="JACOGA010000009">
    <property type="protein sequence ID" value="MBC3874131.1"/>
    <property type="molecule type" value="Genomic_DNA"/>
</dbReference>
<protein>
    <submittedName>
        <fullName evidence="2">Uncharacterized protein</fullName>
    </submittedName>
</protein>
<evidence type="ECO:0000313" key="3">
    <source>
        <dbReference type="Proteomes" id="UP000624279"/>
    </source>
</evidence>
<keyword evidence="3" id="KW-1185">Reference proteome</keyword>